<dbReference type="AlphaFoldDB" id="A0A174NIZ3"/>
<dbReference type="HAMAP" id="MF_00107">
    <property type="entry name" value="IspF"/>
    <property type="match status" value="1"/>
</dbReference>
<evidence type="ECO:0000313" key="12">
    <source>
        <dbReference type="Proteomes" id="UP000095765"/>
    </source>
</evidence>
<feature type="binding site" evidence="8">
    <location>
        <begin position="36"/>
        <end position="37"/>
    </location>
    <ligand>
        <name>4-CDP-2-C-methyl-D-erythritol 2-phosphate</name>
        <dbReference type="ChEBI" id="CHEBI:57919"/>
    </ligand>
</feature>
<dbReference type="FunFam" id="3.30.1330.50:FF:000001">
    <property type="entry name" value="2-C-methyl-D-erythritol 2,4-cyclodiphosphate synthase"/>
    <property type="match status" value="1"/>
</dbReference>
<evidence type="ECO:0000256" key="7">
    <source>
        <dbReference type="ARBA" id="ARBA00023239"/>
    </source>
</evidence>
<feature type="binding site" evidence="8">
    <location>
        <position position="44"/>
    </location>
    <ligand>
        <name>a divalent metal cation</name>
        <dbReference type="ChEBI" id="CHEBI:60240"/>
    </ligand>
</feature>
<evidence type="ECO:0000256" key="6">
    <source>
        <dbReference type="ARBA" id="ARBA00023229"/>
    </source>
</evidence>
<feature type="binding site" evidence="8">
    <location>
        <position position="12"/>
    </location>
    <ligand>
        <name>a divalent metal cation</name>
        <dbReference type="ChEBI" id="CHEBI:60240"/>
    </ligand>
</feature>
<evidence type="ECO:0000313" key="11">
    <source>
        <dbReference type="EMBL" id="CUP46019.1"/>
    </source>
</evidence>
<evidence type="ECO:0000256" key="8">
    <source>
        <dbReference type="HAMAP-Rule" id="MF_00107"/>
    </source>
</evidence>
<dbReference type="CDD" id="cd00554">
    <property type="entry name" value="MECDP_synthase"/>
    <property type="match status" value="1"/>
</dbReference>
<evidence type="ECO:0000259" key="10">
    <source>
        <dbReference type="Pfam" id="PF02542"/>
    </source>
</evidence>
<dbReference type="NCBIfam" id="TIGR00151">
    <property type="entry name" value="ispF"/>
    <property type="match status" value="1"/>
</dbReference>
<dbReference type="GO" id="GO:0046872">
    <property type="term" value="F:metal ion binding"/>
    <property type="evidence" value="ECO:0007669"/>
    <property type="project" value="UniProtKB-KW"/>
</dbReference>
<feature type="domain" description="2-C-methyl-D-erythritol 2,4-cyclodiphosphate synthase" evidence="10">
    <location>
        <begin position="3"/>
        <end position="156"/>
    </location>
</feature>
<dbReference type="PANTHER" id="PTHR43181:SF1">
    <property type="entry name" value="2-C-METHYL-D-ERYTHRITOL 2,4-CYCLODIPHOSPHATE SYNTHASE, CHLOROPLASTIC"/>
    <property type="match status" value="1"/>
</dbReference>
<feature type="binding site" evidence="8">
    <location>
        <begin position="134"/>
        <end position="137"/>
    </location>
    <ligand>
        <name>4-CDP-2-C-methyl-D-erythritol 2-phosphate</name>
        <dbReference type="ChEBI" id="CHEBI:57919"/>
    </ligand>
</feature>
<dbReference type="Pfam" id="PF02542">
    <property type="entry name" value="YgbB"/>
    <property type="match status" value="1"/>
</dbReference>
<name>A0A174NIZ3_9FIRM</name>
<reference evidence="11 12" key="1">
    <citation type="submission" date="2015-09" db="EMBL/GenBank/DDBJ databases">
        <authorList>
            <consortium name="Pathogen Informatics"/>
        </authorList>
    </citation>
    <scope>NUCLEOTIDE SEQUENCE [LARGE SCALE GENOMIC DNA]</scope>
    <source>
        <strain evidence="11 12">2789STDY5834939</strain>
    </source>
</reference>
<organism evidence="11 12">
    <name type="scientific">Anaerotruncus colihominis</name>
    <dbReference type="NCBI Taxonomy" id="169435"/>
    <lineage>
        <taxon>Bacteria</taxon>
        <taxon>Bacillati</taxon>
        <taxon>Bacillota</taxon>
        <taxon>Clostridia</taxon>
        <taxon>Eubacteriales</taxon>
        <taxon>Oscillospiraceae</taxon>
        <taxon>Anaerotruncus</taxon>
    </lineage>
</organism>
<dbReference type="EMBL" id="CZBE01000005">
    <property type="protein sequence ID" value="CUP46019.1"/>
    <property type="molecule type" value="Genomic_DNA"/>
</dbReference>
<keyword evidence="6 8" id="KW-0414">Isoprene biosynthesis</keyword>
<evidence type="ECO:0000256" key="3">
    <source>
        <dbReference type="ARBA" id="ARBA00008480"/>
    </source>
</evidence>
<feature type="binding site" evidence="8">
    <location>
        <begin position="58"/>
        <end position="60"/>
    </location>
    <ligand>
        <name>4-CDP-2-C-methyl-D-erythritol 2-phosphate</name>
        <dbReference type="ChEBI" id="CHEBI:57919"/>
    </ligand>
</feature>
<evidence type="ECO:0000256" key="4">
    <source>
        <dbReference type="ARBA" id="ARBA00012579"/>
    </source>
</evidence>
<comment type="function">
    <text evidence="8">Involved in the biosynthesis of isopentenyl diphosphate (IPP) and dimethylallyl diphosphate (DMAPP), two major building blocks of isoprenoid compounds. Catalyzes the conversion of 4-diphosphocytidyl-2-C-methyl-D-erythritol 2-phosphate (CDP-ME2P) to 2-C-methyl-D-erythritol 2,4-cyclodiphosphate (ME-CPP) with a corresponding release of cytidine 5-monophosphate (CMP).</text>
</comment>
<dbReference type="SUPFAM" id="SSF69765">
    <property type="entry name" value="IpsF-like"/>
    <property type="match status" value="1"/>
</dbReference>
<evidence type="ECO:0000256" key="2">
    <source>
        <dbReference type="ARBA" id="ARBA00004709"/>
    </source>
</evidence>
<comment type="caution">
    <text evidence="8">Lacks conserved residue(s) required for the propagation of feature annotation.</text>
</comment>
<dbReference type="UniPathway" id="UPA00056">
    <property type="reaction ID" value="UER00095"/>
</dbReference>
<comment type="similarity">
    <text evidence="3 8 9">Belongs to the IspF family.</text>
</comment>
<dbReference type="Proteomes" id="UP000095765">
    <property type="component" value="Unassembled WGS sequence"/>
</dbReference>
<feature type="binding site" evidence="8">
    <location>
        <begin position="10"/>
        <end position="12"/>
    </location>
    <ligand>
        <name>4-CDP-2-C-methyl-D-erythritol 2-phosphate</name>
        <dbReference type="ChEBI" id="CHEBI:57919"/>
    </ligand>
</feature>
<dbReference type="InterPro" id="IPR020555">
    <property type="entry name" value="MECDP_synthase_CS"/>
</dbReference>
<dbReference type="EC" id="4.6.1.12" evidence="4 8"/>
<dbReference type="InterPro" id="IPR003526">
    <property type="entry name" value="MECDP_synthase"/>
</dbReference>
<sequence length="160" mass="17090">MKLRIGHGYDAHRFADNRRLIIGGIEIPHTRGLDGHSDADVLTHAVMDALLGALALGDIGSLFPDSDPAYAGADSVALLVRVADLISAQGWRVGNIDATVIAQAPKIKPYIEQMRARIAKACGARPEDVSVKATTEEHMGFTGREEGIRAHAVCLLERSG</sequence>
<dbReference type="PROSITE" id="PS01350">
    <property type="entry name" value="ISPF"/>
    <property type="match status" value="1"/>
</dbReference>
<evidence type="ECO:0000256" key="9">
    <source>
        <dbReference type="RuleBase" id="RU004395"/>
    </source>
</evidence>
<dbReference type="Gene3D" id="3.30.1330.50">
    <property type="entry name" value="2-C-methyl-D-erythritol 2,4-cyclodiphosphate synthase"/>
    <property type="match status" value="1"/>
</dbReference>
<evidence type="ECO:0000256" key="5">
    <source>
        <dbReference type="ARBA" id="ARBA00022723"/>
    </source>
</evidence>
<proteinExistence type="inferred from homology"/>
<dbReference type="GO" id="GO:0008685">
    <property type="term" value="F:2-C-methyl-D-erythritol 2,4-cyclodiphosphate synthase activity"/>
    <property type="evidence" value="ECO:0007669"/>
    <property type="project" value="UniProtKB-UniRule"/>
</dbReference>
<dbReference type="InterPro" id="IPR036571">
    <property type="entry name" value="MECDP_synthase_sf"/>
</dbReference>
<dbReference type="PANTHER" id="PTHR43181">
    <property type="entry name" value="2-C-METHYL-D-ERYTHRITOL 2,4-CYCLODIPHOSPHATE SYNTHASE, CHLOROPLASTIC"/>
    <property type="match status" value="1"/>
</dbReference>
<feature type="site" description="Transition state stabilizer" evidence="8">
    <location>
        <position position="36"/>
    </location>
</feature>
<comment type="pathway">
    <text evidence="2 8">Isoprenoid biosynthesis; isopentenyl diphosphate biosynthesis via DXP pathway; isopentenyl diphosphate from 1-deoxy-D-xylulose 5-phosphate: step 4/6.</text>
</comment>
<gene>
    <name evidence="8 11" type="primary">ispF</name>
    <name evidence="11" type="ORF">ERS852551_00858</name>
</gene>
<dbReference type="GO" id="GO:0016114">
    <property type="term" value="P:terpenoid biosynthetic process"/>
    <property type="evidence" value="ECO:0007669"/>
    <property type="project" value="InterPro"/>
</dbReference>
<evidence type="ECO:0000256" key="1">
    <source>
        <dbReference type="ARBA" id="ARBA00000200"/>
    </source>
</evidence>
<comment type="cofactor">
    <cofactor evidence="8">
        <name>a divalent metal cation</name>
        <dbReference type="ChEBI" id="CHEBI:60240"/>
    </cofactor>
    <text evidence="8">Binds 1 divalent metal cation per subunit.</text>
</comment>
<comment type="subunit">
    <text evidence="8">Homotrimer.</text>
</comment>
<dbReference type="GeneID" id="72465639"/>
<keyword evidence="5 8" id="KW-0479">Metal-binding</keyword>
<comment type="catalytic activity">
    <reaction evidence="1 8 9">
        <text>4-CDP-2-C-methyl-D-erythritol 2-phosphate = 2-C-methyl-D-erythritol 2,4-cyclic diphosphate + CMP</text>
        <dbReference type="Rhea" id="RHEA:23864"/>
        <dbReference type="ChEBI" id="CHEBI:57919"/>
        <dbReference type="ChEBI" id="CHEBI:58483"/>
        <dbReference type="ChEBI" id="CHEBI:60377"/>
        <dbReference type="EC" id="4.6.1.12"/>
    </reaction>
</comment>
<feature type="binding site" evidence="8">
    <location>
        <position position="10"/>
    </location>
    <ligand>
        <name>a divalent metal cation</name>
        <dbReference type="ChEBI" id="CHEBI:60240"/>
    </ligand>
</feature>
<keyword evidence="7 8" id="KW-0456">Lyase</keyword>
<dbReference type="GO" id="GO:0019288">
    <property type="term" value="P:isopentenyl diphosphate biosynthetic process, methylerythritol 4-phosphate pathway"/>
    <property type="evidence" value="ECO:0007669"/>
    <property type="project" value="UniProtKB-UniRule"/>
</dbReference>
<feature type="binding site" evidence="8">
    <location>
        <begin position="63"/>
        <end position="67"/>
    </location>
    <ligand>
        <name>4-CDP-2-C-methyl-D-erythritol 2-phosphate</name>
        <dbReference type="ChEBI" id="CHEBI:57919"/>
    </ligand>
</feature>
<feature type="binding site" evidence="8">
    <location>
        <position position="141"/>
    </location>
    <ligand>
        <name>4-CDP-2-C-methyl-D-erythritol 2-phosphate</name>
        <dbReference type="ChEBI" id="CHEBI:57919"/>
    </ligand>
</feature>
<feature type="binding site" evidence="8">
    <location>
        <position position="144"/>
    </location>
    <ligand>
        <name>4-CDP-2-C-methyl-D-erythritol 2-phosphate</name>
        <dbReference type="ChEBI" id="CHEBI:57919"/>
    </ligand>
</feature>
<dbReference type="RefSeq" id="WP_172678033.1">
    <property type="nucleotide sequence ID" value="NZ_CABIWA010000007.1"/>
</dbReference>
<protein>
    <recommendedName>
        <fullName evidence="4 8">2-C-methyl-D-erythritol 2,4-cyclodiphosphate synthase</fullName>
        <shortName evidence="8">MECDP-synthase</shortName>
        <shortName evidence="8">MECPP-synthase</shortName>
        <shortName evidence="8">MECPS</shortName>
        <ecNumber evidence="4 8">4.6.1.12</ecNumber>
    </recommendedName>
</protein>
<accession>A0A174NIZ3</accession>
<feature type="site" description="Transition state stabilizer" evidence="8">
    <location>
        <position position="135"/>
    </location>
</feature>